<feature type="signal peptide" evidence="2">
    <location>
        <begin position="1"/>
        <end position="21"/>
    </location>
</feature>
<evidence type="ECO:0000313" key="3">
    <source>
        <dbReference type="EMBL" id="GFZ09159.1"/>
    </source>
</evidence>
<feature type="region of interest" description="Disordered" evidence="1">
    <location>
        <begin position="105"/>
        <end position="133"/>
    </location>
</feature>
<feature type="chain" id="PRO_5029653015" evidence="2">
    <location>
        <begin position="22"/>
        <end position="182"/>
    </location>
</feature>
<protein>
    <submittedName>
        <fullName evidence="3">Uncharacterized protein</fullName>
    </submittedName>
</protein>
<keyword evidence="2" id="KW-0732">Signal</keyword>
<keyword evidence="4" id="KW-1185">Reference proteome</keyword>
<sequence length="182" mass="19732">MWRRCPLPEALFVRYLVVAKAQLSVVREFSSDFATDVAGFTREIVLSTVGNVSGYLGISRVFLSALSQSLLQVLPFDANKLVSCLLDKFVSYLLNSLRELVPTPQDASSHSSPIIVNHYQPNDGTSPKHEASNAFGLSSSSALRVSVMNGDSFALKNSMVRLVLSIRRASFNVGEVGSAAAY</sequence>
<name>A0A7J0GEE5_9ERIC</name>
<comment type="caution">
    <text evidence="3">The sequence shown here is derived from an EMBL/GenBank/DDBJ whole genome shotgun (WGS) entry which is preliminary data.</text>
</comment>
<feature type="compositionally biased region" description="Polar residues" evidence="1">
    <location>
        <begin position="105"/>
        <end position="125"/>
    </location>
</feature>
<dbReference type="AlphaFoldDB" id="A0A7J0GEE5"/>
<organism evidence="3 4">
    <name type="scientific">Actinidia rufa</name>
    <dbReference type="NCBI Taxonomy" id="165716"/>
    <lineage>
        <taxon>Eukaryota</taxon>
        <taxon>Viridiplantae</taxon>
        <taxon>Streptophyta</taxon>
        <taxon>Embryophyta</taxon>
        <taxon>Tracheophyta</taxon>
        <taxon>Spermatophyta</taxon>
        <taxon>Magnoliopsida</taxon>
        <taxon>eudicotyledons</taxon>
        <taxon>Gunneridae</taxon>
        <taxon>Pentapetalae</taxon>
        <taxon>asterids</taxon>
        <taxon>Ericales</taxon>
        <taxon>Actinidiaceae</taxon>
        <taxon>Actinidia</taxon>
    </lineage>
</organism>
<evidence type="ECO:0000256" key="1">
    <source>
        <dbReference type="SAM" id="MobiDB-lite"/>
    </source>
</evidence>
<evidence type="ECO:0000313" key="4">
    <source>
        <dbReference type="Proteomes" id="UP000585474"/>
    </source>
</evidence>
<accession>A0A7J0GEE5</accession>
<dbReference type="OrthoDB" id="1736646at2759"/>
<gene>
    <name evidence="3" type="ORF">Acr_20g0009670</name>
</gene>
<evidence type="ECO:0000256" key="2">
    <source>
        <dbReference type="SAM" id="SignalP"/>
    </source>
</evidence>
<dbReference type="Proteomes" id="UP000585474">
    <property type="component" value="Unassembled WGS sequence"/>
</dbReference>
<reference evidence="3 4" key="1">
    <citation type="submission" date="2019-07" db="EMBL/GenBank/DDBJ databases">
        <title>De Novo Assembly of kiwifruit Actinidia rufa.</title>
        <authorList>
            <person name="Sugita-Konishi S."/>
            <person name="Sato K."/>
            <person name="Mori E."/>
            <person name="Abe Y."/>
            <person name="Kisaki G."/>
            <person name="Hamano K."/>
            <person name="Suezawa K."/>
            <person name="Otani M."/>
            <person name="Fukuda T."/>
            <person name="Manabe T."/>
            <person name="Gomi K."/>
            <person name="Tabuchi M."/>
            <person name="Akimitsu K."/>
            <person name="Kataoka I."/>
        </authorList>
    </citation>
    <scope>NUCLEOTIDE SEQUENCE [LARGE SCALE GENOMIC DNA]</scope>
    <source>
        <strain evidence="4">cv. Fuchu</strain>
    </source>
</reference>
<proteinExistence type="predicted"/>
<dbReference type="EMBL" id="BJWL01000020">
    <property type="protein sequence ID" value="GFZ09159.1"/>
    <property type="molecule type" value="Genomic_DNA"/>
</dbReference>